<protein>
    <submittedName>
        <fullName evidence="1">Uncharacterized protein</fullName>
    </submittedName>
</protein>
<evidence type="ECO:0000313" key="2">
    <source>
        <dbReference type="Proteomes" id="UP000607559"/>
    </source>
</evidence>
<keyword evidence="2" id="KW-1185">Reference proteome</keyword>
<proteinExistence type="predicted"/>
<name>A0A8J2UBB1_9BACT</name>
<accession>A0A8J2UBB1</accession>
<evidence type="ECO:0000313" key="1">
    <source>
        <dbReference type="EMBL" id="GGA92728.1"/>
    </source>
</evidence>
<dbReference type="Proteomes" id="UP000607559">
    <property type="component" value="Unassembled WGS sequence"/>
</dbReference>
<reference evidence="1" key="2">
    <citation type="submission" date="2020-09" db="EMBL/GenBank/DDBJ databases">
        <authorList>
            <person name="Sun Q."/>
            <person name="Zhou Y."/>
        </authorList>
    </citation>
    <scope>NUCLEOTIDE SEQUENCE</scope>
    <source>
        <strain evidence="1">CGMCC 1.15448</strain>
    </source>
</reference>
<reference evidence="1" key="1">
    <citation type="journal article" date="2014" name="Int. J. Syst. Evol. Microbiol.">
        <title>Complete genome sequence of Corynebacterium casei LMG S-19264T (=DSM 44701T), isolated from a smear-ripened cheese.</title>
        <authorList>
            <consortium name="US DOE Joint Genome Institute (JGI-PGF)"/>
            <person name="Walter F."/>
            <person name="Albersmeier A."/>
            <person name="Kalinowski J."/>
            <person name="Ruckert C."/>
        </authorList>
    </citation>
    <scope>NUCLEOTIDE SEQUENCE</scope>
    <source>
        <strain evidence="1">CGMCC 1.15448</strain>
    </source>
</reference>
<dbReference type="EMBL" id="BMJC01000001">
    <property type="protein sequence ID" value="GGA92728.1"/>
    <property type="molecule type" value="Genomic_DNA"/>
</dbReference>
<comment type="caution">
    <text evidence="1">The sequence shown here is derived from an EMBL/GenBank/DDBJ whole genome shotgun (WGS) entry which is preliminary data.</text>
</comment>
<gene>
    <name evidence="1" type="ORF">GCM10011511_15150</name>
</gene>
<dbReference type="AlphaFoldDB" id="A0A8J2UBB1"/>
<sequence>MRLLGSVLSYLAQVHHIPFFTHEEFQANKFYQYIVEDAYYNFCAKQIGELDSMDHRAFVVERYLKNPAHLAEFQQVFDRFRAVGTHDHQLHEAASAALQLYTRHGSRSILDSIHFDILPEEEERDPSSADPRPLKPDQYFAFVWRKFDDIGRCLVDWIENDLGDMPGMVPPINCQLFDKPQSSITLNLDFEKDFFDMYLKVIIYLNTIE</sequence>
<organism evidence="1 2">
    <name type="scientific">Puia dinghuensis</name>
    <dbReference type="NCBI Taxonomy" id="1792502"/>
    <lineage>
        <taxon>Bacteria</taxon>
        <taxon>Pseudomonadati</taxon>
        <taxon>Bacteroidota</taxon>
        <taxon>Chitinophagia</taxon>
        <taxon>Chitinophagales</taxon>
        <taxon>Chitinophagaceae</taxon>
        <taxon>Puia</taxon>
    </lineage>
</organism>